<dbReference type="AlphaFoldDB" id="A0A0S4LER5"/>
<accession>A0A0S4LER5</accession>
<protein>
    <submittedName>
        <fullName evidence="1">Uncharacterized protein</fullName>
    </submittedName>
</protein>
<dbReference type="EMBL" id="CZPZ01000012">
    <property type="protein sequence ID" value="CUS35374.1"/>
    <property type="molecule type" value="Genomic_DNA"/>
</dbReference>
<evidence type="ECO:0000313" key="2">
    <source>
        <dbReference type="Proteomes" id="UP000198736"/>
    </source>
</evidence>
<reference evidence="2" key="1">
    <citation type="submission" date="2015-10" db="EMBL/GenBank/DDBJ databases">
        <authorList>
            <person name="Luecker S."/>
            <person name="Luecker S."/>
        </authorList>
    </citation>
    <scope>NUCLEOTIDE SEQUENCE [LARGE SCALE GENOMIC DNA]</scope>
</reference>
<proteinExistence type="predicted"/>
<gene>
    <name evidence="1" type="ORF">COMA2_20237</name>
</gene>
<name>A0A0S4LER5_9BACT</name>
<keyword evidence="2" id="KW-1185">Reference proteome</keyword>
<evidence type="ECO:0000313" key="1">
    <source>
        <dbReference type="EMBL" id="CUS35374.1"/>
    </source>
</evidence>
<sequence>MAALEIIGPQLWLGTAAFGEGGDGPAEGIVVQVWHKRQKLQSITVKSRLSGGVIRMLRDDPLSKTVWAATERGVNQIDRRFRVMWGGYWYEEFEPSSRKSISATSFQKRSNQYVSVFRMTMTADQ</sequence>
<dbReference type="STRING" id="1742973.COMA2_20237"/>
<organism evidence="1 2">
    <name type="scientific">Candidatus Nitrospira nitrificans</name>
    <dbReference type="NCBI Taxonomy" id="1742973"/>
    <lineage>
        <taxon>Bacteria</taxon>
        <taxon>Pseudomonadati</taxon>
        <taxon>Nitrospirota</taxon>
        <taxon>Nitrospiria</taxon>
        <taxon>Nitrospirales</taxon>
        <taxon>Nitrospiraceae</taxon>
        <taxon>Nitrospira</taxon>
    </lineage>
</organism>
<dbReference type="Proteomes" id="UP000198736">
    <property type="component" value="Unassembled WGS sequence"/>
</dbReference>